<dbReference type="GO" id="GO:0046872">
    <property type="term" value="F:metal ion binding"/>
    <property type="evidence" value="ECO:0007669"/>
    <property type="project" value="UniProtKB-KW"/>
</dbReference>
<dbReference type="AlphaFoldDB" id="A0A7J6X5K2"/>
<dbReference type="PANTHER" id="PTHR12151:SF5">
    <property type="entry name" value="AT19154P"/>
    <property type="match status" value="1"/>
</dbReference>
<organism evidence="4 5">
    <name type="scientific">Thalictrum thalictroides</name>
    <name type="common">Rue-anemone</name>
    <name type="synonym">Anemone thalictroides</name>
    <dbReference type="NCBI Taxonomy" id="46969"/>
    <lineage>
        <taxon>Eukaryota</taxon>
        <taxon>Viridiplantae</taxon>
        <taxon>Streptophyta</taxon>
        <taxon>Embryophyta</taxon>
        <taxon>Tracheophyta</taxon>
        <taxon>Spermatophyta</taxon>
        <taxon>Magnoliopsida</taxon>
        <taxon>Ranunculales</taxon>
        <taxon>Ranunculaceae</taxon>
        <taxon>Thalictroideae</taxon>
        <taxon>Thalictrum</taxon>
    </lineage>
</organism>
<reference evidence="4 5" key="1">
    <citation type="submission" date="2020-06" db="EMBL/GenBank/DDBJ databases">
        <title>Transcriptomic and genomic resources for Thalictrum thalictroides and T. hernandezii: Facilitating candidate gene discovery in an emerging model plant lineage.</title>
        <authorList>
            <person name="Arias T."/>
            <person name="Riano-Pachon D.M."/>
            <person name="Di Stilio V.S."/>
        </authorList>
    </citation>
    <scope>NUCLEOTIDE SEQUENCE [LARGE SCALE GENOMIC DNA]</scope>
    <source>
        <strain evidence="5">cv. WT478/WT964</strain>
        <tissue evidence="4">Leaves</tissue>
    </source>
</reference>
<dbReference type="InterPro" id="IPR036249">
    <property type="entry name" value="Thioredoxin-like_sf"/>
</dbReference>
<dbReference type="OrthoDB" id="270009at2759"/>
<dbReference type="SUPFAM" id="SSF52833">
    <property type="entry name" value="Thioredoxin-like"/>
    <property type="match status" value="1"/>
</dbReference>
<dbReference type="GO" id="GO:0033617">
    <property type="term" value="P:mitochondrial respiratory chain complex IV assembly"/>
    <property type="evidence" value="ECO:0007669"/>
    <property type="project" value="TreeGrafter"/>
</dbReference>
<evidence type="ECO:0000313" key="4">
    <source>
        <dbReference type="EMBL" id="KAF5204138.1"/>
    </source>
</evidence>
<dbReference type="InterPro" id="IPR003782">
    <property type="entry name" value="SCO1/SenC"/>
</dbReference>
<gene>
    <name evidence="4" type="ORF">FRX31_006275</name>
</gene>
<accession>A0A7J6X5K2</accession>
<evidence type="ECO:0000256" key="2">
    <source>
        <dbReference type="PIRSR" id="PIRSR603782-1"/>
    </source>
</evidence>
<feature type="disulfide bond" description="Redox-active" evidence="3">
    <location>
        <begin position="49"/>
        <end position="53"/>
    </location>
</feature>
<feature type="binding site" evidence="2">
    <location>
        <position position="53"/>
    </location>
    <ligand>
        <name>Cu cation</name>
        <dbReference type="ChEBI" id="CHEBI:23378"/>
    </ligand>
</feature>
<proteinExistence type="inferred from homology"/>
<keyword evidence="2" id="KW-0479">Metal-binding</keyword>
<protein>
    <submittedName>
        <fullName evidence="4">Sco1-like protein</fullName>
    </submittedName>
</protein>
<keyword evidence="5" id="KW-1185">Reference proteome</keyword>
<dbReference type="CDD" id="cd02968">
    <property type="entry name" value="SCO"/>
    <property type="match status" value="1"/>
</dbReference>
<dbReference type="EMBL" id="JABWDY010005823">
    <property type="protein sequence ID" value="KAF5204138.1"/>
    <property type="molecule type" value="Genomic_DNA"/>
</dbReference>
<evidence type="ECO:0000256" key="3">
    <source>
        <dbReference type="PIRSR" id="PIRSR603782-2"/>
    </source>
</evidence>
<feature type="binding site" evidence="2">
    <location>
        <position position="49"/>
    </location>
    <ligand>
        <name>Cu cation</name>
        <dbReference type="ChEBI" id="CHEBI:23378"/>
    </ligand>
</feature>
<evidence type="ECO:0000313" key="5">
    <source>
        <dbReference type="Proteomes" id="UP000554482"/>
    </source>
</evidence>
<keyword evidence="2" id="KW-0186">Copper</keyword>
<keyword evidence="3" id="KW-1015">Disulfide bond</keyword>
<dbReference type="PANTHER" id="PTHR12151">
    <property type="entry name" value="ELECTRON TRANSPORT PROTIN SCO1/SENC FAMILY MEMBER"/>
    <property type="match status" value="1"/>
</dbReference>
<evidence type="ECO:0000256" key="1">
    <source>
        <dbReference type="ARBA" id="ARBA00010996"/>
    </source>
</evidence>
<sequence>MGVWIASVWKTAAYGKEQRNQSNIFVWKIWNRTRFSAEWTLIYFAFTHCPDICPYELLKLAAAINKIKEKTRIEMVPVFISVHPERDIVDQVHDYFKGAY</sequence>
<dbReference type="Gene3D" id="3.40.30.10">
    <property type="entry name" value="Glutaredoxin"/>
    <property type="match status" value="1"/>
</dbReference>
<dbReference type="Proteomes" id="UP000554482">
    <property type="component" value="Unassembled WGS sequence"/>
</dbReference>
<dbReference type="GO" id="GO:0005739">
    <property type="term" value="C:mitochondrion"/>
    <property type="evidence" value="ECO:0007669"/>
    <property type="project" value="GOC"/>
</dbReference>
<comment type="similarity">
    <text evidence="1">Belongs to the SCO1/2 family.</text>
</comment>
<dbReference type="Pfam" id="PF02630">
    <property type="entry name" value="SCO1-SenC"/>
    <property type="match status" value="1"/>
</dbReference>
<comment type="caution">
    <text evidence="4">The sequence shown here is derived from an EMBL/GenBank/DDBJ whole genome shotgun (WGS) entry which is preliminary data.</text>
</comment>
<name>A0A7J6X5K2_THATH</name>